<keyword evidence="1" id="KW-0597">Phosphoprotein</keyword>
<keyword evidence="4" id="KW-0238">DNA-binding</keyword>
<dbReference type="OrthoDB" id="8889669at2"/>
<organism evidence="4 5">
    <name type="scientific">Massilia glaciei</name>
    <dbReference type="NCBI Taxonomy" id="1524097"/>
    <lineage>
        <taxon>Bacteria</taxon>
        <taxon>Pseudomonadati</taxon>
        <taxon>Pseudomonadota</taxon>
        <taxon>Betaproteobacteria</taxon>
        <taxon>Burkholderiales</taxon>
        <taxon>Oxalobacteraceae</taxon>
        <taxon>Telluria group</taxon>
        <taxon>Massilia</taxon>
    </lineage>
</organism>
<dbReference type="Gene3D" id="2.40.50.1020">
    <property type="entry name" value="LytTr DNA-binding domain"/>
    <property type="match status" value="1"/>
</dbReference>
<evidence type="ECO:0000313" key="4">
    <source>
        <dbReference type="EMBL" id="PWF44690.1"/>
    </source>
</evidence>
<feature type="domain" description="HTH LytTR-type" evidence="3">
    <location>
        <begin position="154"/>
        <end position="256"/>
    </location>
</feature>
<dbReference type="InterPro" id="IPR001789">
    <property type="entry name" value="Sig_transdc_resp-reg_receiver"/>
</dbReference>
<dbReference type="PANTHER" id="PTHR37299">
    <property type="entry name" value="TRANSCRIPTIONAL REGULATOR-RELATED"/>
    <property type="match status" value="1"/>
</dbReference>
<gene>
    <name evidence="4" type="ORF">C7C56_019025</name>
</gene>
<dbReference type="AlphaFoldDB" id="A0A2U2HGX7"/>
<evidence type="ECO:0000259" key="3">
    <source>
        <dbReference type="PROSITE" id="PS50930"/>
    </source>
</evidence>
<dbReference type="Pfam" id="PF04397">
    <property type="entry name" value="LytTR"/>
    <property type="match status" value="1"/>
</dbReference>
<evidence type="ECO:0000259" key="2">
    <source>
        <dbReference type="PROSITE" id="PS50110"/>
    </source>
</evidence>
<dbReference type="InterPro" id="IPR011006">
    <property type="entry name" value="CheY-like_superfamily"/>
</dbReference>
<sequence>MHRADTPIRVLIADDETSARRRLLQFLADETDMVVVAECRDGRATCLAIEQLAPDLVFLDVEMPEYTGLQVLEKIGVGRMPATIFATAFDHYAVAAFDANAIDYLLKPFARPRFARAVAKARARLRSGDLAESHAELAGVLSRLACASNVSERILVRVGESQQLIKTADIMYVTAEKNYVRLHAKEEHYQVRETMVGMLERLEPALFRRIHRSHIVNLDHVRKILPWFGGDSLVMMSDGSRLTLSRNYRSALDDLV</sequence>
<dbReference type="SUPFAM" id="SSF52172">
    <property type="entry name" value="CheY-like"/>
    <property type="match status" value="1"/>
</dbReference>
<dbReference type="Proteomes" id="UP000241421">
    <property type="component" value="Unassembled WGS sequence"/>
</dbReference>
<keyword evidence="5" id="KW-1185">Reference proteome</keyword>
<feature type="modified residue" description="4-aspartylphosphate" evidence="1">
    <location>
        <position position="60"/>
    </location>
</feature>
<dbReference type="GO" id="GO:0000156">
    <property type="term" value="F:phosphorelay response regulator activity"/>
    <property type="evidence" value="ECO:0007669"/>
    <property type="project" value="InterPro"/>
</dbReference>
<dbReference type="SMART" id="SM00448">
    <property type="entry name" value="REC"/>
    <property type="match status" value="1"/>
</dbReference>
<protein>
    <submittedName>
        <fullName evidence="4">DNA-binding response regulator</fullName>
    </submittedName>
</protein>
<dbReference type="EMBL" id="PXWF02000263">
    <property type="protein sequence ID" value="PWF44690.1"/>
    <property type="molecule type" value="Genomic_DNA"/>
</dbReference>
<dbReference type="InterPro" id="IPR007492">
    <property type="entry name" value="LytTR_DNA-bd_dom"/>
</dbReference>
<accession>A0A2U2HGX7</accession>
<proteinExistence type="predicted"/>
<evidence type="ECO:0000313" key="5">
    <source>
        <dbReference type="Proteomes" id="UP000241421"/>
    </source>
</evidence>
<dbReference type="InterPro" id="IPR046947">
    <property type="entry name" value="LytR-like"/>
</dbReference>
<dbReference type="PROSITE" id="PS50930">
    <property type="entry name" value="HTH_LYTTR"/>
    <property type="match status" value="1"/>
</dbReference>
<feature type="domain" description="Response regulatory" evidence="2">
    <location>
        <begin position="9"/>
        <end position="122"/>
    </location>
</feature>
<dbReference type="SMART" id="SM00850">
    <property type="entry name" value="LytTR"/>
    <property type="match status" value="1"/>
</dbReference>
<evidence type="ECO:0000256" key="1">
    <source>
        <dbReference type="PROSITE-ProRule" id="PRU00169"/>
    </source>
</evidence>
<dbReference type="PROSITE" id="PS50110">
    <property type="entry name" value="RESPONSE_REGULATORY"/>
    <property type="match status" value="1"/>
</dbReference>
<dbReference type="Pfam" id="PF00072">
    <property type="entry name" value="Response_reg"/>
    <property type="match status" value="1"/>
</dbReference>
<dbReference type="RefSeq" id="WP_106758947.1">
    <property type="nucleotide sequence ID" value="NZ_PXWF02000263.1"/>
</dbReference>
<reference evidence="4 5" key="1">
    <citation type="submission" date="2018-04" db="EMBL/GenBank/DDBJ databases">
        <title>Massilia violaceinigra sp. nov., a novel purple-pigmented bacterium isolated from Tianshan glacier, Xinjiang, China.</title>
        <authorList>
            <person name="Wang H."/>
        </authorList>
    </citation>
    <scope>NUCLEOTIDE SEQUENCE [LARGE SCALE GENOMIC DNA]</scope>
    <source>
        <strain evidence="4 5">B448-2</strain>
    </source>
</reference>
<dbReference type="PANTHER" id="PTHR37299:SF1">
    <property type="entry name" value="STAGE 0 SPORULATION PROTEIN A HOMOLOG"/>
    <property type="match status" value="1"/>
</dbReference>
<dbReference type="Gene3D" id="3.40.50.2300">
    <property type="match status" value="1"/>
</dbReference>
<dbReference type="GO" id="GO:0003677">
    <property type="term" value="F:DNA binding"/>
    <property type="evidence" value="ECO:0007669"/>
    <property type="project" value="UniProtKB-KW"/>
</dbReference>
<name>A0A2U2HGX7_9BURK</name>
<comment type="caution">
    <text evidence="4">The sequence shown here is derived from an EMBL/GenBank/DDBJ whole genome shotgun (WGS) entry which is preliminary data.</text>
</comment>